<proteinExistence type="predicted"/>
<gene>
    <name evidence="1" type="ORF">RFI_26320</name>
</gene>
<organism evidence="1 2">
    <name type="scientific">Reticulomyxa filosa</name>
    <dbReference type="NCBI Taxonomy" id="46433"/>
    <lineage>
        <taxon>Eukaryota</taxon>
        <taxon>Sar</taxon>
        <taxon>Rhizaria</taxon>
        <taxon>Retaria</taxon>
        <taxon>Foraminifera</taxon>
        <taxon>Monothalamids</taxon>
        <taxon>Reticulomyxidae</taxon>
        <taxon>Reticulomyxa</taxon>
    </lineage>
</organism>
<comment type="caution">
    <text evidence="1">The sequence shown here is derived from an EMBL/GenBank/DDBJ whole genome shotgun (WGS) entry which is preliminary data.</text>
</comment>
<dbReference type="Proteomes" id="UP000023152">
    <property type="component" value="Unassembled WGS sequence"/>
</dbReference>
<dbReference type="PANTHER" id="PTHR35271">
    <property type="entry name" value="ABC TRANSPORTER, SUBSTRATE-BINDING LIPOPROTEIN-RELATED"/>
    <property type="match status" value="1"/>
</dbReference>
<dbReference type="AlphaFoldDB" id="X6MAL5"/>
<dbReference type="InterPro" id="IPR007487">
    <property type="entry name" value="ABC_transpt-TYRBP-like"/>
</dbReference>
<evidence type="ECO:0000313" key="2">
    <source>
        <dbReference type="Proteomes" id="UP000023152"/>
    </source>
</evidence>
<evidence type="ECO:0000313" key="1">
    <source>
        <dbReference type="EMBL" id="ETO11053.1"/>
    </source>
</evidence>
<dbReference type="Pfam" id="PF04392">
    <property type="entry name" value="ABC_sub_bind"/>
    <property type="match status" value="1"/>
</dbReference>
<evidence type="ECO:0008006" key="3">
    <source>
        <dbReference type="Google" id="ProtNLM"/>
    </source>
</evidence>
<dbReference type="Gene3D" id="3.40.50.2300">
    <property type="match status" value="1"/>
</dbReference>
<name>X6MAL5_RETFI</name>
<dbReference type="EMBL" id="ASPP01022833">
    <property type="protein sequence ID" value="ETO11053.1"/>
    <property type="molecule type" value="Genomic_DNA"/>
</dbReference>
<keyword evidence="2" id="KW-1185">Reference proteome</keyword>
<accession>X6MAL5</accession>
<reference evidence="1 2" key="1">
    <citation type="journal article" date="2013" name="Curr. Biol.">
        <title>The Genome of the Foraminiferan Reticulomyxa filosa.</title>
        <authorList>
            <person name="Glockner G."/>
            <person name="Hulsmann N."/>
            <person name="Schleicher M."/>
            <person name="Noegel A.A."/>
            <person name="Eichinger L."/>
            <person name="Gallinger C."/>
            <person name="Pawlowski J."/>
            <person name="Sierra R."/>
            <person name="Euteneuer U."/>
            <person name="Pillet L."/>
            <person name="Moustafa A."/>
            <person name="Platzer M."/>
            <person name="Groth M."/>
            <person name="Szafranski K."/>
            <person name="Schliwa M."/>
        </authorList>
    </citation>
    <scope>NUCLEOTIDE SEQUENCE [LARGE SCALE GENOMIC DNA]</scope>
</reference>
<dbReference type="PANTHER" id="PTHR35271:SF1">
    <property type="entry name" value="ABC TRANSPORTER, SUBSTRATE-BINDING LIPOPROTEIN"/>
    <property type="match status" value="1"/>
</dbReference>
<protein>
    <recommendedName>
        <fullName evidence="3">ABC transporter substrate-binding protein</fullName>
    </recommendedName>
</protein>
<sequence length="197" mass="21555">MSILKFHKIFIHTLIVSCLSVILNCGIAKNIVIGIANYGPHASLEATISGFKKEMSALGYDKQIEYLDLNVNFDQMQIPNMLSRIKASKPDLVIAISTPVAQAAKRVFKENPIIFAAIIDPVEAKLLENYNNAGKNITGSILFSTSEANDKALIEMFKEAGEKEGISTLAVGIDSSREISIKIKAFKNKGESLPKDR</sequence>